<dbReference type="EMBL" id="HBIJ01006363">
    <property type="protein sequence ID" value="CAE0363730.1"/>
    <property type="molecule type" value="Transcribed_RNA"/>
</dbReference>
<dbReference type="AlphaFoldDB" id="A0A7S3JV52"/>
<keyword evidence="1" id="KW-0732">Signal</keyword>
<gene>
    <name evidence="2" type="ORF">ALAG00032_LOCUS4471</name>
</gene>
<reference evidence="2" key="1">
    <citation type="submission" date="2021-01" db="EMBL/GenBank/DDBJ databases">
        <authorList>
            <person name="Corre E."/>
            <person name="Pelletier E."/>
            <person name="Niang G."/>
            <person name="Scheremetjew M."/>
            <person name="Finn R."/>
            <person name="Kale V."/>
            <person name="Holt S."/>
            <person name="Cochrane G."/>
            <person name="Meng A."/>
            <person name="Brown T."/>
            <person name="Cohen L."/>
        </authorList>
    </citation>
    <scope>NUCLEOTIDE SEQUENCE</scope>
    <source>
        <strain evidence="2">CCMP1510</strain>
    </source>
</reference>
<evidence type="ECO:0000313" key="2">
    <source>
        <dbReference type="EMBL" id="CAE0363730.1"/>
    </source>
</evidence>
<organism evidence="2">
    <name type="scientific">Aureoumbra lagunensis</name>
    <dbReference type="NCBI Taxonomy" id="44058"/>
    <lineage>
        <taxon>Eukaryota</taxon>
        <taxon>Sar</taxon>
        <taxon>Stramenopiles</taxon>
        <taxon>Ochrophyta</taxon>
        <taxon>Pelagophyceae</taxon>
        <taxon>Pelagomonadales</taxon>
        <taxon>Aureoumbra</taxon>
    </lineage>
</organism>
<protein>
    <submittedName>
        <fullName evidence="2">Uncharacterized protein</fullName>
    </submittedName>
</protein>
<sequence>MMCGAFLFYFLCSHRVVSLLLSPSTMVAMQKIVNRESFDQTVNNYMKIEQVSRKQAEIDFATYLLDPDFFILQKAASDLSPSILRIKKQKMGNPHRTIQLFTTTDGYQDNTFSLQQIDSPVTTSPVKAISIFSVLSSALLSKGYWPDAWHFY</sequence>
<accession>A0A7S3JV52</accession>
<feature type="signal peptide" evidence="1">
    <location>
        <begin position="1"/>
        <end position="18"/>
    </location>
</feature>
<feature type="chain" id="PRO_5030659425" evidence="1">
    <location>
        <begin position="19"/>
        <end position="152"/>
    </location>
</feature>
<evidence type="ECO:0000256" key="1">
    <source>
        <dbReference type="SAM" id="SignalP"/>
    </source>
</evidence>
<name>A0A7S3JV52_9STRA</name>
<proteinExistence type="predicted"/>